<dbReference type="AlphaFoldDB" id="A0A382YYA0"/>
<reference evidence="2" key="1">
    <citation type="submission" date="2018-05" db="EMBL/GenBank/DDBJ databases">
        <authorList>
            <person name="Lanie J.A."/>
            <person name="Ng W.-L."/>
            <person name="Kazmierczak K.M."/>
            <person name="Andrzejewski T.M."/>
            <person name="Davidsen T.M."/>
            <person name="Wayne K.J."/>
            <person name="Tettelin H."/>
            <person name="Glass J.I."/>
            <person name="Rusch D."/>
            <person name="Podicherti R."/>
            <person name="Tsui H.-C.T."/>
            <person name="Winkler M.E."/>
        </authorList>
    </citation>
    <scope>NUCLEOTIDE SEQUENCE</scope>
</reference>
<feature type="region of interest" description="Disordered" evidence="1">
    <location>
        <begin position="1"/>
        <end position="26"/>
    </location>
</feature>
<protein>
    <submittedName>
        <fullName evidence="2">Uncharacterized protein</fullName>
    </submittedName>
</protein>
<gene>
    <name evidence="2" type="ORF">METZ01_LOCUS440975</name>
</gene>
<proteinExistence type="predicted"/>
<sequence>MCLESKAQEVLSPHGNEESTHKHNGKETFHIAYPTFQHPAKTLNLPVFSA</sequence>
<evidence type="ECO:0000256" key="1">
    <source>
        <dbReference type="SAM" id="MobiDB-lite"/>
    </source>
</evidence>
<organism evidence="2">
    <name type="scientific">marine metagenome</name>
    <dbReference type="NCBI Taxonomy" id="408172"/>
    <lineage>
        <taxon>unclassified sequences</taxon>
        <taxon>metagenomes</taxon>
        <taxon>ecological metagenomes</taxon>
    </lineage>
</organism>
<feature type="compositionally biased region" description="Basic and acidic residues" evidence="1">
    <location>
        <begin position="15"/>
        <end position="26"/>
    </location>
</feature>
<dbReference type="EMBL" id="UINC01179440">
    <property type="protein sequence ID" value="SVD88121.1"/>
    <property type="molecule type" value="Genomic_DNA"/>
</dbReference>
<name>A0A382YYA0_9ZZZZ</name>
<feature type="non-terminal residue" evidence="2">
    <location>
        <position position="50"/>
    </location>
</feature>
<accession>A0A382YYA0</accession>
<evidence type="ECO:0000313" key="2">
    <source>
        <dbReference type="EMBL" id="SVD88121.1"/>
    </source>
</evidence>